<evidence type="ECO:0000313" key="2">
    <source>
        <dbReference type="Proteomes" id="UP000822476"/>
    </source>
</evidence>
<gene>
    <name evidence="1" type="ORF">EG68_06793</name>
</gene>
<dbReference type="Proteomes" id="UP000822476">
    <property type="component" value="Unassembled WGS sequence"/>
</dbReference>
<name>A0A8S9YXP2_9TREM</name>
<accession>A0A8S9YXP2</accession>
<organism evidence="1 2">
    <name type="scientific">Paragonimus skrjabini miyazakii</name>
    <dbReference type="NCBI Taxonomy" id="59628"/>
    <lineage>
        <taxon>Eukaryota</taxon>
        <taxon>Metazoa</taxon>
        <taxon>Spiralia</taxon>
        <taxon>Lophotrochozoa</taxon>
        <taxon>Platyhelminthes</taxon>
        <taxon>Trematoda</taxon>
        <taxon>Digenea</taxon>
        <taxon>Plagiorchiida</taxon>
        <taxon>Troglotremata</taxon>
        <taxon>Troglotrematidae</taxon>
        <taxon>Paragonimus</taxon>
    </lineage>
</organism>
<proteinExistence type="predicted"/>
<protein>
    <submittedName>
        <fullName evidence="1">Uncharacterized protein</fullName>
    </submittedName>
</protein>
<dbReference type="EMBL" id="JTDE01003033">
    <property type="protein sequence ID" value="KAF7256538.1"/>
    <property type="molecule type" value="Genomic_DNA"/>
</dbReference>
<evidence type="ECO:0000313" key="1">
    <source>
        <dbReference type="EMBL" id="KAF7256538.1"/>
    </source>
</evidence>
<sequence>MEAFELAITVVPPKLRSMGVLKLRGEWSSKSKQFSELLIVAGTPYFGRTLSPCVSTLPLTLVRRCDGQPA</sequence>
<dbReference type="AlphaFoldDB" id="A0A8S9YXP2"/>
<comment type="caution">
    <text evidence="1">The sequence shown here is derived from an EMBL/GenBank/DDBJ whole genome shotgun (WGS) entry which is preliminary data.</text>
</comment>
<keyword evidence="2" id="KW-1185">Reference proteome</keyword>
<reference evidence="1" key="1">
    <citation type="submission" date="2019-07" db="EMBL/GenBank/DDBJ databases">
        <title>Annotation for the trematode Paragonimus miyazaki's.</title>
        <authorList>
            <person name="Choi Y.-J."/>
        </authorList>
    </citation>
    <scope>NUCLEOTIDE SEQUENCE</scope>
    <source>
        <strain evidence="1">Japan</strain>
    </source>
</reference>